<organism evidence="3 4">
    <name type="scientific">Paenibacillus antibioticophila</name>
    <dbReference type="NCBI Taxonomy" id="1274374"/>
    <lineage>
        <taxon>Bacteria</taxon>
        <taxon>Bacillati</taxon>
        <taxon>Bacillota</taxon>
        <taxon>Bacilli</taxon>
        <taxon>Bacillales</taxon>
        <taxon>Paenibacillaceae</taxon>
        <taxon>Paenibacillus</taxon>
    </lineage>
</organism>
<feature type="domain" description="Flagellar hook-length control protein-like C-terminal" evidence="2">
    <location>
        <begin position="332"/>
        <end position="402"/>
    </location>
</feature>
<feature type="compositionally biased region" description="Basic and acidic residues" evidence="1">
    <location>
        <begin position="426"/>
        <end position="435"/>
    </location>
</feature>
<dbReference type="Pfam" id="PF02120">
    <property type="entry name" value="Flg_hook"/>
    <property type="match status" value="1"/>
</dbReference>
<protein>
    <recommendedName>
        <fullName evidence="2">Flagellar hook-length control protein-like C-terminal domain-containing protein</fullName>
    </recommendedName>
</protein>
<name>A0A920CE20_9BACL</name>
<gene>
    <name evidence="3" type="ORF">J41TS12_10210</name>
</gene>
<proteinExistence type="predicted"/>
<reference evidence="3 4" key="1">
    <citation type="submission" date="2021-03" db="EMBL/GenBank/DDBJ databases">
        <title>Antimicrobial resistance genes in bacteria isolated from Japanese honey, and their potential for conferring macrolide and lincosamide resistance in the American foulbrood pathogen Paenibacillus larvae.</title>
        <authorList>
            <person name="Okamoto M."/>
            <person name="Kumagai M."/>
            <person name="Kanamori H."/>
            <person name="Takamatsu D."/>
        </authorList>
    </citation>
    <scope>NUCLEOTIDE SEQUENCE [LARGE SCALE GENOMIC DNA]</scope>
    <source>
        <strain evidence="3 4">J41TS12</strain>
    </source>
</reference>
<dbReference type="InterPro" id="IPR021136">
    <property type="entry name" value="Flagellar_hook_control-like_C"/>
</dbReference>
<dbReference type="Gene3D" id="3.30.750.140">
    <property type="match status" value="1"/>
</dbReference>
<evidence type="ECO:0000259" key="2">
    <source>
        <dbReference type="Pfam" id="PF02120"/>
    </source>
</evidence>
<keyword evidence="4" id="KW-1185">Reference proteome</keyword>
<feature type="compositionally biased region" description="Polar residues" evidence="1">
    <location>
        <begin position="409"/>
        <end position="425"/>
    </location>
</feature>
<dbReference type="CDD" id="cd17470">
    <property type="entry name" value="T3SS_Flik_C"/>
    <property type="match status" value="1"/>
</dbReference>
<comment type="caution">
    <text evidence="3">The sequence shown here is derived from an EMBL/GenBank/DDBJ whole genome shotgun (WGS) entry which is preliminary data.</text>
</comment>
<sequence>MSQSVSSVSSNSALGGLWTGSAAKSSGTQGSDSAFGLALSTMIGGEAATQEGGLTAQLTLLSLANSTENAEENAEVDLTGLLDGLVAQLEEADKESSYKGELLDMLQSWLQSAISFLNSPSNQEAERNASNEALLTLAEQPQTIRFALQDVMMQLAQRSSTNQPELTNVTSGQATLILESLQAILTNAGLSAEKGTADRHSQTTGSEFAGKLAGQLGLANQDAKQPQTTGAANQRFDAEHLKNVTDTAPLQVVQQQAKESDPTVGSKQVAADSSLAENDGWIQSGTIVTAGQLALRDHPAAALKIPATQVPVEKFSDEVGKFIVNKLEIIKAGGVSEARISLYPEHLGQVDIKITMQNGHMVAQFVTEHLFAKESLEGQMAQLRAALQSQGLQVNKLEVTQNVGLSSHMYQDGRQQGNSSNLNQQHSDRHRNEVREEDFLSVQDLNEEWTEWMTEVRTREAGLGSSFVARV</sequence>
<dbReference type="InterPro" id="IPR038610">
    <property type="entry name" value="FliK-like_C_sf"/>
</dbReference>
<feature type="region of interest" description="Disordered" evidence="1">
    <location>
        <begin position="409"/>
        <end position="435"/>
    </location>
</feature>
<dbReference type="RefSeq" id="WP_212938517.1">
    <property type="nucleotide sequence ID" value="NZ_BORR01000003.1"/>
</dbReference>
<evidence type="ECO:0000256" key="1">
    <source>
        <dbReference type="SAM" id="MobiDB-lite"/>
    </source>
</evidence>
<evidence type="ECO:0000313" key="3">
    <source>
        <dbReference type="EMBL" id="GIO36160.1"/>
    </source>
</evidence>
<accession>A0A920CE20</accession>
<evidence type="ECO:0000313" key="4">
    <source>
        <dbReference type="Proteomes" id="UP000681162"/>
    </source>
</evidence>
<dbReference type="Proteomes" id="UP000681162">
    <property type="component" value="Unassembled WGS sequence"/>
</dbReference>
<dbReference type="EMBL" id="BORR01000003">
    <property type="protein sequence ID" value="GIO36160.1"/>
    <property type="molecule type" value="Genomic_DNA"/>
</dbReference>
<dbReference type="AlphaFoldDB" id="A0A920CE20"/>